<dbReference type="CDD" id="cd00038">
    <property type="entry name" value="CAP_ED"/>
    <property type="match status" value="1"/>
</dbReference>
<sequence>MKGSFILFPGESNNYLYILVKGTANVMVQSASGINLILHVYDAYSCFGDLELFNKHAKTFVVVCSSDCETIILHKDKVFEWMRNDFEFTKFLIEQLTEKILNTSHKLTSLSLLSVTDRFLYCIYTHYKIGDLGTLTKEMVCTETVIPLRSLNRSIAECKKNELIEFKSKHFRIISLEKFERHCREIM</sequence>
<dbReference type="SUPFAM" id="SSF51206">
    <property type="entry name" value="cAMP-binding domain-like"/>
    <property type="match status" value="1"/>
</dbReference>
<protein>
    <recommendedName>
        <fullName evidence="1">Cyclic nucleotide-binding domain-containing protein</fullName>
    </recommendedName>
</protein>
<dbReference type="Pfam" id="PF00027">
    <property type="entry name" value="cNMP_binding"/>
    <property type="match status" value="1"/>
</dbReference>
<comment type="caution">
    <text evidence="2">The sequence shown here is derived from an EMBL/GenBank/DDBJ whole genome shotgun (WGS) entry which is preliminary data.</text>
</comment>
<dbReference type="GO" id="GO:0005829">
    <property type="term" value="C:cytosol"/>
    <property type="evidence" value="ECO:0007669"/>
    <property type="project" value="TreeGrafter"/>
</dbReference>
<dbReference type="InterPro" id="IPR050397">
    <property type="entry name" value="Env_Response_Regulators"/>
</dbReference>
<dbReference type="Gene3D" id="2.60.120.10">
    <property type="entry name" value="Jelly Rolls"/>
    <property type="match status" value="1"/>
</dbReference>
<evidence type="ECO:0000313" key="2">
    <source>
        <dbReference type="EMBL" id="MPM39619.1"/>
    </source>
</evidence>
<gene>
    <name evidence="2" type="ORF">SDC9_86253</name>
</gene>
<dbReference type="InterPro" id="IPR000595">
    <property type="entry name" value="cNMP-bd_dom"/>
</dbReference>
<name>A0A644ZFP8_9ZZZZ</name>
<dbReference type="AlphaFoldDB" id="A0A644ZFP8"/>
<dbReference type="PROSITE" id="PS50042">
    <property type="entry name" value="CNMP_BINDING_3"/>
    <property type="match status" value="1"/>
</dbReference>
<dbReference type="PANTHER" id="PTHR24567">
    <property type="entry name" value="CRP FAMILY TRANSCRIPTIONAL REGULATORY PROTEIN"/>
    <property type="match status" value="1"/>
</dbReference>
<dbReference type="EMBL" id="VSSQ01008709">
    <property type="protein sequence ID" value="MPM39619.1"/>
    <property type="molecule type" value="Genomic_DNA"/>
</dbReference>
<evidence type="ECO:0000259" key="1">
    <source>
        <dbReference type="PROSITE" id="PS50042"/>
    </source>
</evidence>
<accession>A0A644ZFP8</accession>
<proteinExistence type="predicted"/>
<organism evidence="2">
    <name type="scientific">bioreactor metagenome</name>
    <dbReference type="NCBI Taxonomy" id="1076179"/>
    <lineage>
        <taxon>unclassified sequences</taxon>
        <taxon>metagenomes</taxon>
        <taxon>ecological metagenomes</taxon>
    </lineage>
</organism>
<dbReference type="InterPro" id="IPR018490">
    <property type="entry name" value="cNMP-bd_dom_sf"/>
</dbReference>
<feature type="domain" description="Cyclic nucleotide-binding" evidence="1">
    <location>
        <begin position="1"/>
        <end position="99"/>
    </location>
</feature>
<dbReference type="PANTHER" id="PTHR24567:SF26">
    <property type="entry name" value="REGULATORY PROTEIN YEIL"/>
    <property type="match status" value="1"/>
</dbReference>
<reference evidence="2" key="1">
    <citation type="submission" date="2019-08" db="EMBL/GenBank/DDBJ databases">
        <authorList>
            <person name="Kucharzyk K."/>
            <person name="Murdoch R.W."/>
            <person name="Higgins S."/>
            <person name="Loffler F."/>
        </authorList>
    </citation>
    <scope>NUCLEOTIDE SEQUENCE</scope>
</reference>
<dbReference type="GO" id="GO:0003700">
    <property type="term" value="F:DNA-binding transcription factor activity"/>
    <property type="evidence" value="ECO:0007669"/>
    <property type="project" value="TreeGrafter"/>
</dbReference>
<dbReference type="InterPro" id="IPR014710">
    <property type="entry name" value="RmlC-like_jellyroll"/>
</dbReference>